<feature type="non-terminal residue" evidence="1">
    <location>
        <position position="1"/>
    </location>
</feature>
<proteinExistence type="predicted"/>
<dbReference type="SUPFAM" id="SSF56024">
    <property type="entry name" value="Phospholipase D/nuclease"/>
    <property type="match status" value="1"/>
</dbReference>
<dbReference type="OrthoDB" id="14911at2759"/>
<organism evidence="1 2">
    <name type="scientific">Athelia psychrophila</name>
    <dbReference type="NCBI Taxonomy" id="1759441"/>
    <lineage>
        <taxon>Eukaryota</taxon>
        <taxon>Fungi</taxon>
        <taxon>Dikarya</taxon>
        <taxon>Basidiomycota</taxon>
        <taxon>Agaricomycotina</taxon>
        <taxon>Agaricomycetes</taxon>
        <taxon>Agaricomycetidae</taxon>
        <taxon>Atheliales</taxon>
        <taxon>Atheliaceae</taxon>
        <taxon>Athelia</taxon>
    </lineage>
</organism>
<dbReference type="EMBL" id="KV417621">
    <property type="protein sequence ID" value="KZP14182.1"/>
    <property type="molecule type" value="Genomic_DNA"/>
</dbReference>
<sequence>ISPEVYLRRPPAHHPEWRLDRLLKRKAEAGVEIYVVVYKEVPPMVPSNSHHTKV</sequence>
<dbReference type="AlphaFoldDB" id="A0A166D056"/>
<name>A0A166D056_9AGAM</name>
<gene>
    <name evidence="1" type="ORF">FIBSPDRAFT_668725</name>
</gene>
<accession>A0A166D056</accession>
<dbReference type="STRING" id="436010.A0A166D056"/>
<protein>
    <submittedName>
        <fullName evidence="1">Uncharacterized protein</fullName>
    </submittedName>
</protein>
<feature type="non-terminal residue" evidence="1">
    <location>
        <position position="54"/>
    </location>
</feature>
<evidence type="ECO:0000313" key="1">
    <source>
        <dbReference type="EMBL" id="KZP14182.1"/>
    </source>
</evidence>
<evidence type="ECO:0000313" key="2">
    <source>
        <dbReference type="Proteomes" id="UP000076532"/>
    </source>
</evidence>
<reference evidence="1 2" key="1">
    <citation type="journal article" date="2016" name="Mol. Biol. Evol.">
        <title>Comparative Genomics of Early-Diverging Mushroom-Forming Fungi Provides Insights into the Origins of Lignocellulose Decay Capabilities.</title>
        <authorList>
            <person name="Nagy L.G."/>
            <person name="Riley R."/>
            <person name="Tritt A."/>
            <person name="Adam C."/>
            <person name="Daum C."/>
            <person name="Floudas D."/>
            <person name="Sun H."/>
            <person name="Yadav J.S."/>
            <person name="Pangilinan J."/>
            <person name="Larsson K.H."/>
            <person name="Matsuura K."/>
            <person name="Barry K."/>
            <person name="Labutti K."/>
            <person name="Kuo R."/>
            <person name="Ohm R.A."/>
            <person name="Bhattacharya S.S."/>
            <person name="Shirouzu T."/>
            <person name="Yoshinaga Y."/>
            <person name="Martin F.M."/>
            <person name="Grigoriev I.V."/>
            <person name="Hibbett D.S."/>
        </authorList>
    </citation>
    <scope>NUCLEOTIDE SEQUENCE [LARGE SCALE GENOMIC DNA]</scope>
    <source>
        <strain evidence="1 2">CBS 109695</strain>
    </source>
</reference>
<keyword evidence="2" id="KW-1185">Reference proteome</keyword>
<dbReference type="Proteomes" id="UP000076532">
    <property type="component" value="Unassembled WGS sequence"/>
</dbReference>